<name>A0ABT4XDF6_9PSED</name>
<accession>A0ABT4XDF6</accession>
<comment type="caution">
    <text evidence="1">The sequence shown here is derived from an EMBL/GenBank/DDBJ whole genome shotgun (WGS) entry which is preliminary data.</text>
</comment>
<dbReference type="EMBL" id="JAQJZJ010000003">
    <property type="protein sequence ID" value="MDA7086253.1"/>
    <property type="molecule type" value="Genomic_DNA"/>
</dbReference>
<dbReference type="RefSeq" id="WP_271347167.1">
    <property type="nucleotide sequence ID" value="NZ_JAQJZJ010000003.1"/>
</dbReference>
<proteinExistence type="predicted"/>
<organism evidence="1 2">
    <name type="scientific">Pseudomonas aestuarii</name>
    <dbReference type="NCBI Taxonomy" id="3018340"/>
    <lineage>
        <taxon>Bacteria</taxon>
        <taxon>Pseudomonadati</taxon>
        <taxon>Pseudomonadota</taxon>
        <taxon>Gammaproteobacteria</taxon>
        <taxon>Pseudomonadales</taxon>
        <taxon>Pseudomonadaceae</taxon>
        <taxon>Pseudomonas</taxon>
    </lineage>
</organism>
<keyword evidence="2" id="KW-1185">Reference proteome</keyword>
<dbReference type="Proteomes" id="UP001212042">
    <property type="component" value="Unassembled WGS sequence"/>
</dbReference>
<sequence>MLKYKGLLLKYTGSYCAPYQGCVVQIDNRPAERSRHRICAIGMTALLSAQLNSRTLRPHHGIGGDCGWSDRQVFVYLIPESYFYVFQ</sequence>
<gene>
    <name evidence="1" type="ORF">PH586_07670</name>
</gene>
<protein>
    <submittedName>
        <fullName evidence="1">Uncharacterized protein</fullName>
    </submittedName>
</protein>
<evidence type="ECO:0000313" key="1">
    <source>
        <dbReference type="EMBL" id="MDA7086253.1"/>
    </source>
</evidence>
<evidence type="ECO:0000313" key="2">
    <source>
        <dbReference type="Proteomes" id="UP001212042"/>
    </source>
</evidence>
<reference evidence="1 2" key="1">
    <citation type="submission" date="2023-01" db="EMBL/GenBank/DDBJ databases">
        <title>Pseudomonas SA3-5T sp. nov., isolated from tidal flat sediment.</title>
        <authorList>
            <person name="Kim H.S."/>
            <person name="Kim J.-S."/>
            <person name="Suh M.K."/>
            <person name="Eom M.K."/>
            <person name="Lee J.-S."/>
        </authorList>
    </citation>
    <scope>NUCLEOTIDE SEQUENCE [LARGE SCALE GENOMIC DNA]</scope>
    <source>
        <strain evidence="1 2">SA3-5</strain>
    </source>
</reference>